<reference evidence="11 12" key="1">
    <citation type="submission" date="2019-08" db="EMBL/GenBank/DDBJ databases">
        <title>In-depth cultivation of the pig gut microbiome towards novel bacterial diversity and tailored functional studies.</title>
        <authorList>
            <person name="Wylensek D."/>
            <person name="Hitch T.C.A."/>
            <person name="Clavel T."/>
        </authorList>
    </citation>
    <scope>NUCLEOTIDE SEQUENCE [LARGE SCALE GENOMIC DNA]</scope>
    <source>
        <strain evidence="11 12">WCA-SAB-591-4A-A</strain>
    </source>
</reference>
<name>A0A6N7XFR8_9FIRM</name>
<evidence type="ECO:0000256" key="8">
    <source>
        <dbReference type="ARBA" id="ARBA00023163"/>
    </source>
</evidence>
<dbReference type="PROSITE" id="PS00717">
    <property type="entry name" value="SIGMA54_1"/>
    <property type="match status" value="1"/>
</dbReference>
<feature type="domain" description="RNA polymerase sigma factor 54 DNA-binding" evidence="9">
    <location>
        <begin position="286"/>
        <end position="442"/>
    </location>
</feature>
<evidence type="ECO:0000256" key="5">
    <source>
        <dbReference type="ARBA" id="ARBA00023015"/>
    </source>
</evidence>
<feature type="domain" description="RNA polymerase sigma factor 54 core-binding" evidence="10">
    <location>
        <begin position="85"/>
        <end position="272"/>
    </location>
</feature>
<keyword evidence="3" id="KW-0808">Transferase</keyword>
<dbReference type="RefSeq" id="WP_154537633.1">
    <property type="nucleotide sequence ID" value="NZ_VUNE01000002.1"/>
</dbReference>
<keyword evidence="7" id="KW-0238">DNA-binding</keyword>
<dbReference type="EMBL" id="VUNE01000002">
    <property type="protein sequence ID" value="MST62234.1"/>
    <property type="molecule type" value="Genomic_DNA"/>
</dbReference>
<dbReference type="Pfam" id="PF04963">
    <property type="entry name" value="Sigma54_CBD"/>
    <property type="match status" value="1"/>
</dbReference>
<evidence type="ECO:0000259" key="10">
    <source>
        <dbReference type="Pfam" id="PF04963"/>
    </source>
</evidence>
<dbReference type="PRINTS" id="PR00045">
    <property type="entry name" value="SIGMA54FCT"/>
</dbReference>
<dbReference type="PANTHER" id="PTHR32248">
    <property type="entry name" value="RNA POLYMERASE SIGMA-54 FACTOR"/>
    <property type="match status" value="1"/>
</dbReference>
<evidence type="ECO:0000256" key="4">
    <source>
        <dbReference type="ARBA" id="ARBA00022695"/>
    </source>
</evidence>
<dbReference type="GO" id="GO:0006352">
    <property type="term" value="P:DNA-templated transcription initiation"/>
    <property type="evidence" value="ECO:0007669"/>
    <property type="project" value="InterPro"/>
</dbReference>
<keyword evidence="6" id="KW-0731">Sigma factor</keyword>
<dbReference type="PANTHER" id="PTHR32248:SF4">
    <property type="entry name" value="RNA POLYMERASE SIGMA-54 FACTOR"/>
    <property type="match status" value="1"/>
</dbReference>
<organism evidence="11 12">
    <name type="scientific">Peptostreptococcus porci</name>
    <dbReference type="NCBI Taxonomy" id="2652282"/>
    <lineage>
        <taxon>Bacteria</taxon>
        <taxon>Bacillati</taxon>
        <taxon>Bacillota</taxon>
        <taxon>Clostridia</taxon>
        <taxon>Peptostreptococcales</taxon>
        <taxon>Peptostreptococcaceae</taxon>
        <taxon>Peptostreptococcus</taxon>
    </lineage>
</organism>
<evidence type="ECO:0000313" key="11">
    <source>
        <dbReference type="EMBL" id="MST62234.1"/>
    </source>
</evidence>
<dbReference type="Proteomes" id="UP000440713">
    <property type="component" value="Unassembled WGS sequence"/>
</dbReference>
<keyword evidence="4" id="KW-0548">Nucleotidyltransferase</keyword>
<dbReference type="GO" id="GO:0016987">
    <property type="term" value="F:sigma factor activity"/>
    <property type="evidence" value="ECO:0007669"/>
    <property type="project" value="UniProtKB-KW"/>
</dbReference>
<dbReference type="InterPro" id="IPR007046">
    <property type="entry name" value="RNA_pol_sigma_54_core-bd"/>
</dbReference>
<evidence type="ECO:0000256" key="6">
    <source>
        <dbReference type="ARBA" id="ARBA00023082"/>
    </source>
</evidence>
<sequence>MKNRLEQVISQKISINTNIVQSLKVLHTNRMELEEMAEIEATSNPLLEVEIDKGVDWEQYFKKNREAYIYDKNESSYKDDSEYNFENLAKSYDSLYDSLHGQINTMYMPPNKKIICNYLIDSLDKDGYLRENEQTISELLEVEEDLVLECIGIIQSLEPHGIGARDLKECMIIQIRNNGIENDVLEKIILNDLNLVANLDIKKLSSKYNISKEDTKKSIEIIKSLNPKPVEFDSDDKIAYVYPDVLVEKKGPKYIAKPYNEKRMSLNINSYYSNLLIESDDEEVKAYIRENLTRAKEFINEFDSRNTTIVNIANAILNFQNEYFDSDELKPMTLSDIAEVLECHVSTISRGVNDKYMLTPKGLLEFKFFFSKAFQRGDGEVISTSSIKQEIKKIIDAEDSSKPLSDSRIEKILHQRGYDIARRTVSKYREELGYLSSTMRKKVK</sequence>
<evidence type="ECO:0000256" key="7">
    <source>
        <dbReference type="ARBA" id="ARBA00023125"/>
    </source>
</evidence>
<dbReference type="InterPro" id="IPR000394">
    <property type="entry name" value="RNA_pol_sigma_54"/>
</dbReference>
<keyword evidence="5" id="KW-0805">Transcription regulation</keyword>
<comment type="caution">
    <text evidence="11">The sequence shown here is derived from an EMBL/GenBank/DDBJ whole genome shotgun (WGS) entry which is preliminary data.</text>
</comment>
<evidence type="ECO:0000256" key="2">
    <source>
        <dbReference type="ARBA" id="ARBA00022478"/>
    </source>
</evidence>
<dbReference type="InterPro" id="IPR038709">
    <property type="entry name" value="RpoN_core-bd_sf"/>
</dbReference>
<dbReference type="GO" id="GO:0016779">
    <property type="term" value="F:nucleotidyltransferase activity"/>
    <property type="evidence" value="ECO:0007669"/>
    <property type="project" value="UniProtKB-KW"/>
</dbReference>
<keyword evidence="8" id="KW-0804">Transcription</keyword>
<evidence type="ECO:0000256" key="1">
    <source>
        <dbReference type="ARBA" id="ARBA00008798"/>
    </source>
</evidence>
<dbReference type="NCBIfam" id="TIGR02395">
    <property type="entry name" value="rpoN_sigma"/>
    <property type="match status" value="1"/>
</dbReference>
<evidence type="ECO:0000259" key="9">
    <source>
        <dbReference type="Pfam" id="PF04552"/>
    </source>
</evidence>
<proteinExistence type="inferred from homology"/>
<dbReference type="AlphaFoldDB" id="A0A6N7XFR8"/>
<accession>A0A6N7XFR8</accession>
<dbReference type="InterPro" id="IPR007634">
    <property type="entry name" value="RNA_pol_sigma_54_DNA-bd"/>
</dbReference>
<dbReference type="GO" id="GO:0000428">
    <property type="term" value="C:DNA-directed RNA polymerase complex"/>
    <property type="evidence" value="ECO:0007669"/>
    <property type="project" value="UniProtKB-KW"/>
</dbReference>
<dbReference type="Gene3D" id="1.10.10.60">
    <property type="entry name" value="Homeodomain-like"/>
    <property type="match status" value="1"/>
</dbReference>
<gene>
    <name evidence="11" type="primary">rpoN</name>
    <name evidence="11" type="ORF">FYJ71_04500</name>
</gene>
<dbReference type="PROSITE" id="PS50044">
    <property type="entry name" value="SIGMA54_3"/>
    <property type="match status" value="1"/>
</dbReference>
<keyword evidence="2" id="KW-0240">DNA-directed RNA polymerase</keyword>
<keyword evidence="12" id="KW-1185">Reference proteome</keyword>
<dbReference type="Pfam" id="PF00309">
    <property type="entry name" value="Sigma54_AID"/>
    <property type="match status" value="1"/>
</dbReference>
<comment type="similarity">
    <text evidence="1">Belongs to the sigma-54 factor family.</text>
</comment>
<dbReference type="PIRSF" id="PIRSF000774">
    <property type="entry name" value="RpoN"/>
    <property type="match status" value="1"/>
</dbReference>
<dbReference type="GO" id="GO:0001216">
    <property type="term" value="F:DNA-binding transcription activator activity"/>
    <property type="evidence" value="ECO:0007669"/>
    <property type="project" value="InterPro"/>
</dbReference>
<dbReference type="GO" id="GO:0003677">
    <property type="term" value="F:DNA binding"/>
    <property type="evidence" value="ECO:0007669"/>
    <property type="project" value="UniProtKB-KW"/>
</dbReference>
<evidence type="ECO:0000256" key="3">
    <source>
        <dbReference type="ARBA" id="ARBA00022679"/>
    </source>
</evidence>
<dbReference type="Gene3D" id="1.10.10.1330">
    <property type="entry name" value="RNA polymerase sigma-54 factor, core-binding domain"/>
    <property type="match status" value="1"/>
</dbReference>
<protein>
    <submittedName>
        <fullName evidence="11">RNA polymerase factor sigma-54</fullName>
    </submittedName>
</protein>
<evidence type="ECO:0000313" key="12">
    <source>
        <dbReference type="Proteomes" id="UP000440713"/>
    </source>
</evidence>
<dbReference type="Pfam" id="PF04552">
    <property type="entry name" value="Sigma54_DBD"/>
    <property type="match status" value="1"/>
</dbReference>